<evidence type="ECO:0000313" key="2">
    <source>
        <dbReference type="Proteomes" id="UP000605568"/>
    </source>
</evidence>
<reference evidence="2" key="1">
    <citation type="journal article" date="2019" name="Int. J. Syst. Evol. Microbiol.">
        <title>The Global Catalogue of Microorganisms (GCM) 10K type strain sequencing project: providing services to taxonomists for standard genome sequencing and annotation.</title>
        <authorList>
            <consortium name="The Broad Institute Genomics Platform"/>
            <consortium name="The Broad Institute Genome Sequencing Center for Infectious Disease"/>
            <person name="Wu L."/>
            <person name="Ma J."/>
        </authorList>
    </citation>
    <scope>NUCLEOTIDE SEQUENCE [LARGE SCALE GENOMIC DNA]</scope>
    <source>
        <strain evidence="2">CGMCC 4.7367</strain>
    </source>
</reference>
<sequence length="117" mass="12657">MRRGPADQGGVLSTFFVENGTESVAAGDYDPREAVVVWHEVFNEVWAPLPDDNVVALPEALVAQLVKADPARMHDVALSWAPLVGMGFHEAFAHLSELSQLARTAVSRAGTVYLEIT</sequence>
<dbReference type="Proteomes" id="UP000605568">
    <property type="component" value="Unassembled WGS sequence"/>
</dbReference>
<gene>
    <name evidence="1" type="ORF">GCM10017774_72470</name>
</gene>
<proteinExistence type="predicted"/>
<keyword evidence="2" id="KW-1185">Reference proteome</keyword>
<accession>A0ABQ3MNV2</accession>
<organism evidence="1 2">
    <name type="scientific">Lentzea cavernae</name>
    <dbReference type="NCBI Taxonomy" id="2020703"/>
    <lineage>
        <taxon>Bacteria</taxon>
        <taxon>Bacillati</taxon>
        <taxon>Actinomycetota</taxon>
        <taxon>Actinomycetes</taxon>
        <taxon>Pseudonocardiales</taxon>
        <taxon>Pseudonocardiaceae</taxon>
        <taxon>Lentzea</taxon>
    </lineage>
</organism>
<name>A0ABQ3MNV2_9PSEU</name>
<dbReference type="RefSeq" id="WP_191303881.1">
    <property type="nucleotide sequence ID" value="NZ_BNAR01000015.1"/>
</dbReference>
<comment type="caution">
    <text evidence="1">The sequence shown here is derived from an EMBL/GenBank/DDBJ whole genome shotgun (WGS) entry which is preliminary data.</text>
</comment>
<dbReference type="EMBL" id="BNAR01000015">
    <property type="protein sequence ID" value="GHH55695.1"/>
    <property type="molecule type" value="Genomic_DNA"/>
</dbReference>
<protein>
    <submittedName>
        <fullName evidence="1">Uncharacterized protein</fullName>
    </submittedName>
</protein>
<evidence type="ECO:0000313" key="1">
    <source>
        <dbReference type="EMBL" id="GHH55695.1"/>
    </source>
</evidence>